<dbReference type="EMBL" id="JALJOS010000005">
    <property type="protein sequence ID" value="KAK9839105.1"/>
    <property type="molecule type" value="Genomic_DNA"/>
</dbReference>
<dbReference type="CDD" id="cd13999">
    <property type="entry name" value="STKc_MAP3K-like"/>
    <property type="match status" value="1"/>
</dbReference>
<keyword evidence="9" id="KW-0732">Signal</keyword>
<comment type="caution">
    <text evidence="11">The sequence shown here is derived from an EMBL/GenBank/DDBJ whole genome shotgun (WGS) entry which is preliminary data.</text>
</comment>
<feature type="chain" id="PRO_5043867252" description="Protein kinase domain-containing protein" evidence="9">
    <location>
        <begin position="26"/>
        <end position="1276"/>
    </location>
</feature>
<keyword evidence="5 6" id="KW-0067">ATP-binding</keyword>
<dbReference type="PANTHER" id="PTHR44329:SF288">
    <property type="entry name" value="MITOGEN-ACTIVATED PROTEIN KINASE KINASE KINASE 20"/>
    <property type="match status" value="1"/>
</dbReference>
<evidence type="ECO:0000256" key="9">
    <source>
        <dbReference type="SAM" id="SignalP"/>
    </source>
</evidence>
<keyword evidence="1" id="KW-0723">Serine/threonine-protein kinase</keyword>
<dbReference type="PANTHER" id="PTHR44329">
    <property type="entry name" value="SERINE/THREONINE-PROTEIN KINASE TNNI3K-RELATED"/>
    <property type="match status" value="1"/>
</dbReference>
<keyword evidence="8" id="KW-1133">Transmembrane helix</keyword>
<dbReference type="Gene3D" id="1.10.510.10">
    <property type="entry name" value="Transferase(Phosphotransferase) domain 1"/>
    <property type="match status" value="1"/>
</dbReference>
<reference evidence="11 12" key="1">
    <citation type="journal article" date="2024" name="Nat. Commun.">
        <title>Phylogenomics reveals the evolutionary origins of lichenization in chlorophyte algae.</title>
        <authorList>
            <person name="Puginier C."/>
            <person name="Libourel C."/>
            <person name="Otte J."/>
            <person name="Skaloud P."/>
            <person name="Haon M."/>
            <person name="Grisel S."/>
            <person name="Petersen M."/>
            <person name="Berrin J.G."/>
            <person name="Delaux P.M."/>
            <person name="Dal Grande F."/>
            <person name="Keller J."/>
        </authorList>
    </citation>
    <scope>NUCLEOTIDE SEQUENCE [LARGE SCALE GENOMIC DNA]</scope>
    <source>
        <strain evidence="11 12">SAG 2145</strain>
    </source>
</reference>
<name>A0AAW1RZH2_9CHLO</name>
<dbReference type="Pfam" id="PF07714">
    <property type="entry name" value="PK_Tyr_Ser-Thr"/>
    <property type="match status" value="1"/>
</dbReference>
<feature type="transmembrane region" description="Helical" evidence="8">
    <location>
        <begin position="567"/>
        <end position="596"/>
    </location>
</feature>
<keyword evidence="8" id="KW-0812">Transmembrane</keyword>
<keyword evidence="3 6" id="KW-0547">Nucleotide-binding</keyword>
<evidence type="ECO:0000259" key="10">
    <source>
        <dbReference type="PROSITE" id="PS50011"/>
    </source>
</evidence>
<feature type="signal peptide" evidence="9">
    <location>
        <begin position="1"/>
        <end position="25"/>
    </location>
</feature>
<dbReference type="InterPro" id="IPR001245">
    <property type="entry name" value="Ser-Thr/Tyr_kinase_cat_dom"/>
</dbReference>
<evidence type="ECO:0000256" key="8">
    <source>
        <dbReference type="SAM" id="Phobius"/>
    </source>
</evidence>
<proteinExistence type="predicted"/>
<feature type="compositionally biased region" description="Basic and acidic residues" evidence="7">
    <location>
        <begin position="1218"/>
        <end position="1231"/>
    </location>
</feature>
<feature type="region of interest" description="Disordered" evidence="7">
    <location>
        <begin position="1177"/>
        <end position="1276"/>
    </location>
</feature>
<dbReference type="GO" id="GO:0004674">
    <property type="term" value="F:protein serine/threonine kinase activity"/>
    <property type="evidence" value="ECO:0007669"/>
    <property type="project" value="UniProtKB-KW"/>
</dbReference>
<evidence type="ECO:0000256" key="3">
    <source>
        <dbReference type="ARBA" id="ARBA00022741"/>
    </source>
</evidence>
<sequence length="1276" mass="138612">MPSSCGPGWSVSLALVALVFSPVQFSVVALTQQELITEKAASWVKVQVTNHQFVARAWMPSKSGGEARFSLGAAQGDNCAACNNTCPGRCDQSLSSPVAPTSLGQFLYNPAGFASFSSSTNNPPNISQELASLFLQDAAGLNNRTDQDSSVNTVFEILTEPAADAGFTYTWRPLSDIVNDDFLNLPSDQSLFQINGSTPCCILISDRMKEEINRTQENLARDGKFWILTSSPISGQLMGMCTGIPEQNGTVAPSAIFAYYGRIYAATEAEIQDPSTSPMALVVQSHSGKDVASAAASGLGTELQADSGAVPNRFQQVKADAKPVSDPPFTSSGGGIVWESVNETVTDFPASPEVPPWDCKMSPDVVSPAGYIDQYVPPDLRTHVAIIQTSKLIGRPQPGSTQWTLGRASRVHDAKTGRSTSLFLGANAQGFERNASLLSSPPEFFVLTNANSEKPVRYLQHQSDPSSSGLHLVQLTFTPVTGPGAQYKFEYRWAPKDAIGKGIPMSSHVFDINGLTPCCVNTSTHGSIMGTCSMKQNQAFYTWDQLQQSTSIDQADLLYIIPAGTNYAGAIAGGVIGGVILLGLLGYLIIVGLWSLCSYRFRARKRLIEDQAGVDIDRFYNLLPFHSRMPRNQFFAELASKVAHMTLAGWTSNLGTGPRSSTAGVFDARFEGKEPEALAFAIMKHDTVWGSTSRAIVQLLRRGHKGRKQLGQMVEGVLISPEIDDFLDGLDTRPAQMHSIFHEGVWRATTRLFCLALPSQHTRVDDAIADCEEAAPLSKAGYDNAQTPNFMLGGAEGDVDSLTAEKQAQRHAAAMSQVIAELQLDDWAVKEREIEIMCNADGSLCELGHGAFGQVFKAKWNGVQVVAVKQLRAISDDKAQLSFLREVAVLKRVRAENIVRFLGICITTDKTMLVTELMEGGDLWTALNNAARKEELSWYRKGERIAGDMARGVAFLHSQQIVHFDIKSPNILLARDYTAKLADVGLARFMHKQHFTAITNVGTLQWAAPEILAGKVEKITMKCDVYSLGVVMWEVVTAESPRFGQAWYRAPRVPDECPQWVADLITECMRSNPDRRPTSKEVFETLRSGGPKHGKLRSLGQAMKPQRSTDPPLHRMDPPAAHKTPLFSPAQELSHLQGHQASGKSGMSLQRPLASMQLPRSHDSSAALLDRPVFSMQIDQKHRKPPTRLTAVHSSEAGSFSPVPWGTTDHAVGMAHGQESRQKELVDRGEGPRQGLLAEGGLSPSAAQDLDSDSSELPHTMEMEDENPFAAATAGP</sequence>
<dbReference type="PROSITE" id="PS50011">
    <property type="entry name" value="PROTEIN_KINASE_DOM"/>
    <property type="match status" value="1"/>
</dbReference>
<dbReference type="SMART" id="SM00220">
    <property type="entry name" value="S_TKc"/>
    <property type="match status" value="1"/>
</dbReference>
<dbReference type="InterPro" id="IPR051681">
    <property type="entry name" value="Ser/Thr_Kinases-Pseudokinases"/>
</dbReference>
<feature type="binding site" evidence="6">
    <location>
        <position position="869"/>
    </location>
    <ligand>
        <name>ATP</name>
        <dbReference type="ChEBI" id="CHEBI:30616"/>
    </ligand>
</feature>
<evidence type="ECO:0000256" key="4">
    <source>
        <dbReference type="ARBA" id="ARBA00022777"/>
    </source>
</evidence>
<dbReference type="PROSITE" id="PS00107">
    <property type="entry name" value="PROTEIN_KINASE_ATP"/>
    <property type="match status" value="1"/>
</dbReference>
<evidence type="ECO:0000256" key="7">
    <source>
        <dbReference type="SAM" id="MobiDB-lite"/>
    </source>
</evidence>
<dbReference type="InterPro" id="IPR008271">
    <property type="entry name" value="Ser/Thr_kinase_AS"/>
</dbReference>
<evidence type="ECO:0000256" key="5">
    <source>
        <dbReference type="ARBA" id="ARBA00022840"/>
    </source>
</evidence>
<evidence type="ECO:0000256" key="6">
    <source>
        <dbReference type="PROSITE-ProRule" id="PRU10141"/>
    </source>
</evidence>
<feature type="region of interest" description="Disordered" evidence="7">
    <location>
        <begin position="1137"/>
        <end position="1163"/>
    </location>
</feature>
<dbReference type="InterPro" id="IPR017441">
    <property type="entry name" value="Protein_kinase_ATP_BS"/>
</dbReference>
<organism evidence="11 12">
    <name type="scientific">Apatococcus lobatus</name>
    <dbReference type="NCBI Taxonomy" id="904363"/>
    <lineage>
        <taxon>Eukaryota</taxon>
        <taxon>Viridiplantae</taxon>
        <taxon>Chlorophyta</taxon>
        <taxon>core chlorophytes</taxon>
        <taxon>Trebouxiophyceae</taxon>
        <taxon>Chlorellales</taxon>
        <taxon>Chlorellaceae</taxon>
        <taxon>Apatococcus</taxon>
    </lineage>
</organism>
<evidence type="ECO:0000256" key="1">
    <source>
        <dbReference type="ARBA" id="ARBA00022527"/>
    </source>
</evidence>
<dbReference type="AlphaFoldDB" id="A0AAW1RZH2"/>
<evidence type="ECO:0000313" key="12">
    <source>
        <dbReference type="Proteomes" id="UP001438707"/>
    </source>
</evidence>
<feature type="region of interest" description="Disordered" evidence="7">
    <location>
        <begin position="1085"/>
        <end position="1125"/>
    </location>
</feature>
<dbReference type="InterPro" id="IPR011009">
    <property type="entry name" value="Kinase-like_dom_sf"/>
</dbReference>
<dbReference type="InterPro" id="IPR000719">
    <property type="entry name" value="Prot_kinase_dom"/>
</dbReference>
<evidence type="ECO:0000313" key="11">
    <source>
        <dbReference type="EMBL" id="KAK9839105.1"/>
    </source>
</evidence>
<keyword evidence="12" id="KW-1185">Reference proteome</keyword>
<dbReference type="SUPFAM" id="SSF56112">
    <property type="entry name" value="Protein kinase-like (PK-like)"/>
    <property type="match status" value="1"/>
</dbReference>
<dbReference type="Proteomes" id="UP001438707">
    <property type="component" value="Unassembled WGS sequence"/>
</dbReference>
<feature type="domain" description="Protein kinase" evidence="10">
    <location>
        <begin position="841"/>
        <end position="1096"/>
    </location>
</feature>
<dbReference type="PROSITE" id="PS00108">
    <property type="entry name" value="PROTEIN_KINASE_ST"/>
    <property type="match status" value="1"/>
</dbReference>
<evidence type="ECO:0000256" key="2">
    <source>
        <dbReference type="ARBA" id="ARBA00022679"/>
    </source>
</evidence>
<accession>A0AAW1RZH2</accession>
<dbReference type="GO" id="GO:0005524">
    <property type="term" value="F:ATP binding"/>
    <property type="evidence" value="ECO:0007669"/>
    <property type="project" value="UniProtKB-UniRule"/>
</dbReference>
<protein>
    <recommendedName>
        <fullName evidence="10">Protein kinase domain-containing protein</fullName>
    </recommendedName>
</protein>
<feature type="compositionally biased region" description="Polar residues" evidence="7">
    <location>
        <begin position="1137"/>
        <end position="1148"/>
    </location>
</feature>
<keyword evidence="8" id="KW-0472">Membrane</keyword>
<gene>
    <name evidence="11" type="ORF">WJX74_009649</name>
</gene>
<keyword evidence="4" id="KW-0418">Kinase</keyword>
<keyword evidence="2" id="KW-0808">Transferase</keyword>